<dbReference type="Gene3D" id="3.40.50.150">
    <property type="entry name" value="Vaccinia Virus protein VP39"/>
    <property type="match status" value="1"/>
</dbReference>
<dbReference type="InterPro" id="IPR029063">
    <property type="entry name" value="SAM-dependent_MTases_sf"/>
</dbReference>
<accession>A0A6I4MM76</accession>
<dbReference type="AlphaFoldDB" id="A0A6I4MM76"/>
<dbReference type="GO" id="GO:0032259">
    <property type="term" value="P:methylation"/>
    <property type="evidence" value="ECO:0007669"/>
    <property type="project" value="UniProtKB-KW"/>
</dbReference>
<protein>
    <submittedName>
        <fullName evidence="2">Methyltransferase</fullName>
    </submittedName>
</protein>
<keyword evidence="3" id="KW-1185">Reference proteome</keyword>
<dbReference type="Pfam" id="PF01861">
    <property type="entry name" value="BpsA_C"/>
    <property type="match status" value="1"/>
</dbReference>
<evidence type="ECO:0000313" key="2">
    <source>
        <dbReference type="EMBL" id="MWA06050.1"/>
    </source>
</evidence>
<dbReference type="EMBL" id="WBMS02000045">
    <property type="protein sequence ID" value="MWA06050.1"/>
    <property type="molecule type" value="Genomic_DNA"/>
</dbReference>
<organism evidence="2 3">
    <name type="scientific">Actinomadura physcomitrii</name>
    <dbReference type="NCBI Taxonomy" id="2650748"/>
    <lineage>
        <taxon>Bacteria</taxon>
        <taxon>Bacillati</taxon>
        <taxon>Actinomycetota</taxon>
        <taxon>Actinomycetes</taxon>
        <taxon>Streptosporangiales</taxon>
        <taxon>Thermomonosporaceae</taxon>
        <taxon>Actinomadura</taxon>
    </lineage>
</organism>
<evidence type="ECO:0000259" key="1">
    <source>
        <dbReference type="Pfam" id="PF01861"/>
    </source>
</evidence>
<evidence type="ECO:0000313" key="3">
    <source>
        <dbReference type="Proteomes" id="UP000462055"/>
    </source>
</evidence>
<dbReference type="Proteomes" id="UP000462055">
    <property type="component" value="Unassembled WGS sequence"/>
</dbReference>
<gene>
    <name evidence="2" type="ORF">F8568_038015</name>
</gene>
<dbReference type="InterPro" id="IPR002723">
    <property type="entry name" value="BpsA_C"/>
</dbReference>
<feature type="domain" description="N(4)-bis(aminopropyl)spermidine synthase C-terminal" evidence="1">
    <location>
        <begin position="156"/>
        <end position="352"/>
    </location>
</feature>
<name>A0A6I4MM76_9ACTN</name>
<keyword evidence="2" id="KW-0489">Methyltransferase</keyword>
<proteinExistence type="predicted"/>
<sequence>MSGPGAGIATAEVGEDAASRCRSIGIARSRCIGSVRTRPRWNGSGRHMTDGDSVRSAVREVRAGFGIDGRRVDRIGRLLADGAFHTVEEVVARTGSSRRTVEAVLRTLAPHLEAQGDARRIAKRHVGEYGDIFGEPVEIPDPWTERARRDPGAIEAMDALVRAAPPAVQALDHVPATAETVLKRARYLLDGFDLRGAHVLCVGDHDLTSLGLFVAGGAEGLRVSVADIDERLLAFIDAEASRKGWDVRCHAADLRLGLPASLRESCQVVFTDPPYTPEGVGLFVVRGLEGLGDQRNGRVLLAYGYGEQQPALGLAVQKALNPLHLVYEAMLPGFNRYVGAQAIGSAAALYVLRPTKRTAGAVRAAAEDPRTAMYTHGAQSVEAGTGALDDAAAARIVELASAESPLLVGDGWPAKAAGRRVSLRDFMAAPLPRNLQGHGTVLVNLYPGFGASAVRALLAANAPRVGLVCRNDLPFLRDAEGQREVRRLAGPGYRVERMLRGVPSSGMALVLAERNDRPADAAERVLAHIHARAHGKIGNGWREGLIALRKADGRTLTKAEARRAIASAADRPGLLERSLIDLPAHLLPVLDEQVRRSVEALPD</sequence>
<comment type="caution">
    <text evidence="2">The sequence shown here is derived from an EMBL/GenBank/DDBJ whole genome shotgun (WGS) entry which is preliminary data.</text>
</comment>
<reference evidence="2" key="1">
    <citation type="submission" date="2019-12" db="EMBL/GenBank/DDBJ databases">
        <title>Actinomadura physcomitrii sp. nov., a novel actinomycete isolated from moss [Physcomitrium sphaericum (Ludw) Fuernr].</title>
        <authorList>
            <person name="Zhuang X."/>
        </authorList>
    </citation>
    <scope>NUCLEOTIDE SEQUENCE [LARGE SCALE GENOMIC DNA]</scope>
    <source>
        <strain evidence="2">LD22</strain>
    </source>
</reference>
<keyword evidence="2" id="KW-0808">Transferase</keyword>
<dbReference type="SUPFAM" id="SSF53335">
    <property type="entry name" value="S-adenosyl-L-methionine-dependent methyltransferases"/>
    <property type="match status" value="1"/>
</dbReference>
<dbReference type="GO" id="GO:0008168">
    <property type="term" value="F:methyltransferase activity"/>
    <property type="evidence" value="ECO:0007669"/>
    <property type="project" value="UniProtKB-KW"/>
</dbReference>